<evidence type="ECO:0000313" key="3">
    <source>
        <dbReference type="Proteomes" id="UP000198925"/>
    </source>
</evidence>
<dbReference type="InterPro" id="IPR038404">
    <property type="entry name" value="TRAP_DctP_sf"/>
</dbReference>
<dbReference type="Gene3D" id="3.40.190.170">
    <property type="entry name" value="Bacterial extracellular solute-binding protein, family 7"/>
    <property type="match status" value="1"/>
</dbReference>
<dbReference type="EMBL" id="FMZX01000031">
    <property type="protein sequence ID" value="SDE37214.1"/>
    <property type="molecule type" value="Genomic_DNA"/>
</dbReference>
<keyword evidence="1" id="KW-0732">Signal</keyword>
<dbReference type="AlphaFoldDB" id="A0A1G7CCX1"/>
<reference evidence="2 3" key="1">
    <citation type="submission" date="2016-10" db="EMBL/GenBank/DDBJ databases">
        <authorList>
            <person name="de Groot N.N."/>
        </authorList>
    </citation>
    <scope>NUCLEOTIDE SEQUENCE [LARGE SCALE GENOMIC DNA]</scope>
    <source>
        <strain evidence="2 3">CPCC 100156</strain>
    </source>
</reference>
<evidence type="ECO:0000256" key="1">
    <source>
        <dbReference type="ARBA" id="ARBA00022729"/>
    </source>
</evidence>
<dbReference type="GO" id="GO:0055085">
    <property type="term" value="P:transmembrane transport"/>
    <property type="evidence" value="ECO:0007669"/>
    <property type="project" value="InterPro"/>
</dbReference>
<dbReference type="CDD" id="cd13603">
    <property type="entry name" value="PBP2_TRAP_Siap_TeaA_like"/>
    <property type="match status" value="1"/>
</dbReference>
<evidence type="ECO:0000313" key="2">
    <source>
        <dbReference type="EMBL" id="SDE37214.1"/>
    </source>
</evidence>
<protein>
    <submittedName>
        <fullName evidence="2">TRAP-type C4-dicarboxylate transport system, substrate-binding protein</fullName>
    </submittedName>
</protein>
<name>A0A1G7CCX1_9PROT</name>
<keyword evidence="3" id="KW-1185">Reference proteome</keyword>
<gene>
    <name evidence="2" type="ORF">SAMN04487779_103110</name>
</gene>
<proteinExistence type="predicted"/>
<dbReference type="InterPro" id="IPR018389">
    <property type="entry name" value="DctP_fam"/>
</dbReference>
<dbReference type="STRING" id="938405.SAMN02927895_05236"/>
<dbReference type="Pfam" id="PF03480">
    <property type="entry name" value="DctP"/>
    <property type="match status" value="1"/>
</dbReference>
<dbReference type="RefSeq" id="WP_090665072.1">
    <property type="nucleotide sequence ID" value="NZ_FMZX01000031.1"/>
</dbReference>
<sequence length="331" mass="36755">MTEILRTKITRRLTLGGLAAGASTVAMPGVLRAQKLRWIGASATAQQDFIGISLDFYAKRVAELTSGQIEITSHHGGALGGEREHVEAMLQGAVQVATPGQGLLAGWYRPAEVWTHPYLFKDAAHKDRVWDAVRPEYQEDMAKASKLRPVAAIPRMPRMLTCNRVVKSPTDMRGLKIRVPETALWRRTFELFGASPTPLPFPEVFQALKSGVIDGQENPVGLTFNSGIFDANTHLSLTEHMMQDNCILVGEQAYQRLTPELRKALDQAGRDMEAEIRPRVMADDRITLDKVREKRIVISEVDKGAFAATVRNLANEFPAGKRWAERFSQVA</sequence>
<organism evidence="2 3">
    <name type="scientific">Belnapia rosea</name>
    <dbReference type="NCBI Taxonomy" id="938405"/>
    <lineage>
        <taxon>Bacteria</taxon>
        <taxon>Pseudomonadati</taxon>
        <taxon>Pseudomonadota</taxon>
        <taxon>Alphaproteobacteria</taxon>
        <taxon>Acetobacterales</taxon>
        <taxon>Roseomonadaceae</taxon>
        <taxon>Belnapia</taxon>
    </lineage>
</organism>
<dbReference type="NCBIfam" id="NF037995">
    <property type="entry name" value="TRAP_S1"/>
    <property type="match status" value="1"/>
</dbReference>
<dbReference type="Proteomes" id="UP000198925">
    <property type="component" value="Unassembled WGS sequence"/>
</dbReference>
<dbReference type="PANTHER" id="PTHR33376">
    <property type="match status" value="1"/>
</dbReference>
<dbReference type="PANTHER" id="PTHR33376:SF4">
    <property type="entry name" value="SIALIC ACID-BINDING PERIPLASMIC PROTEIN SIAP"/>
    <property type="match status" value="1"/>
</dbReference>
<accession>A0A1G7CCX1</accession>